<dbReference type="OrthoDB" id="652198at2"/>
<evidence type="ECO:0000313" key="2">
    <source>
        <dbReference type="EMBL" id="KIC94773.1"/>
    </source>
</evidence>
<dbReference type="EMBL" id="JSVC01000010">
    <property type="protein sequence ID" value="KIC94773.1"/>
    <property type="molecule type" value="Genomic_DNA"/>
</dbReference>
<gene>
    <name evidence="2" type="ORF">OI18_09870</name>
</gene>
<protein>
    <recommendedName>
        <fullName evidence="4">DUF4369 domain-containing protein</fullName>
    </recommendedName>
</protein>
<proteinExistence type="predicted"/>
<dbReference type="AlphaFoldDB" id="A0A0C1LHG1"/>
<feature type="chain" id="PRO_5002135477" description="DUF4369 domain-containing protein" evidence="1">
    <location>
        <begin position="24"/>
        <end position="196"/>
    </location>
</feature>
<dbReference type="PROSITE" id="PS51257">
    <property type="entry name" value="PROKAR_LIPOPROTEIN"/>
    <property type="match status" value="1"/>
</dbReference>
<feature type="signal peptide" evidence="1">
    <location>
        <begin position="1"/>
        <end position="23"/>
    </location>
</feature>
<evidence type="ECO:0000256" key="1">
    <source>
        <dbReference type="SAM" id="SignalP"/>
    </source>
</evidence>
<organism evidence="2 3">
    <name type="scientific">Flavihumibacter solisilvae</name>
    <dbReference type="NCBI Taxonomy" id="1349421"/>
    <lineage>
        <taxon>Bacteria</taxon>
        <taxon>Pseudomonadati</taxon>
        <taxon>Bacteroidota</taxon>
        <taxon>Chitinophagia</taxon>
        <taxon>Chitinophagales</taxon>
        <taxon>Chitinophagaceae</taxon>
        <taxon>Flavihumibacter</taxon>
    </lineage>
</organism>
<dbReference type="Proteomes" id="UP000031408">
    <property type="component" value="Unassembled WGS sequence"/>
</dbReference>
<keyword evidence="3" id="KW-1185">Reference proteome</keyword>
<evidence type="ECO:0000313" key="3">
    <source>
        <dbReference type="Proteomes" id="UP000031408"/>
    </source>
</evidence>
<reference evidence="2 3" key="1">
    <citation type="submission" date="2014-11" db="EMBL/GenBank/DDBJ databases">
        <title>Genome sequence of Flavihumibacter solisilvae 3-3.</title>
        <authorList>
            <person name="Zhou G."/>
            <person name="Li M."/>
            <person name="Wang G."/>
        </authorList>
    </citation>
    <scope>NUCLEOTIDE SEQUENCE [LARGE SCALE GENOMIC DNA]</scope>
    <source>
        <strain evidence="2 3">3-3</strain>
    </source>
</reference>
<evidence type="ECO:0008006" key="4">
    <source>
        <dbReference type="Google" id="ProtNLM"/>
    </source>
</evidence>
<name>A0A0C1LHG1_9BACT</name>
<accession>A0A0C1LHG1</accession>
<keyword evidence="1" id="KW-0732">Signal</keyword>
<sequence>MKKILIAAAAVAAFAACSTPPQKKVVVMSSGKMVVTGDAIKLEPGTQHNEETITVNGDKITVNSPSGAKEYPVTEPGSWLLNLKNDTLIGSYQSFGEAGSREGRISQEQMQERMDSLSQLMTGSNVSAAKRNYFLAPGDFKKITSAENAIIVGPFKGMPASLEPDKNGQVPEVYKFITNKDARETLSRIEKMLKEG</sequence>
<dbReference type="RefSeq" id="WP_039139469.1">
    <property type="nucleotide sequence ID" value="NZ_JSVC01000010.1"/>
</dbReference>
<comment type="caution">
    <text evidence="2">The sequence shown here is derived from an EMBL/GenBank/DDBJ whole genome shotgun (WGS) entry which is preliminary data.</text>
</comment>